<keyword evidence="2" id="KW-0479">Metal-binding</keyword>
<evidence type="ECO:0000313" key="5">
    <source>
        <dbReference type="Proteomes" id="UP001601288"/>
    </source>
</evidence>
<gene>
    <name evidence="4" type="ORF">ACFYM3_15315</name>
</gene>
<dbReference type="Pfam" id="PF15617">
    <property type="entry name" value="C-C_Bond_Lyase"/>
    <property type="match status" value="1"/>
</dbReference>
<dbReference type="InterPro" id="IPR040442">
    <property type="entry name" value="Pyrv_kinase-like_dom_sf"/>
</dbReference>
<dbReference type="Proteomes" id="UP001601288">
    <property type="component" value="Unassembled WGS sequence"/>
</dbReference>
<sequence length="388" mass="42892">MRHFGHVAPEVRKRLFFREPGVFTADSPARLLAAALGATLYSPATRPRLADDVLKQAGRGVVSMVLCLEDSIDDADVGPGEENLVRQLTALDDLPDADLPLLFVRVRTTEQIPDLVRRLGPAVRQLSGFVLPKFTEERGIPFLEALAVAEAESGRRLFAMPVLESPELLYRESRVETLEGISRAIDKYRDRVLALRLGVTDFCSSYGLRRGPDMTAYDVQIVASVIADVVNMLGRADGTGFTVTGPVWEYFRVQERMFKPQLRQSPFLEVQAAELREKLIEHAMDGLLREISLDHANGLLGKTCIHPSHVLPVHALSVVSHEEFSDAQDILRPERGGGGVLRSAYTNKMNEVKPHRAWAERTLLRAEVFGVANQDIGFVELLAAGLPG</sequence>
<dbReference type="InterPro" id="IPR015813">
    <property type="entry name" value="Pyrv/PenolPyrv_kinase-like_dom"/>
</dbReference>
<protein>
    <submittedName>
        <fullName evidence="4">HpcH/HpaI aldolase/citrate lyase family protein</fullName>
    </submittedName>
</protein>
<dbReference type="PIRSF" id="PIRSF015582">
    <property type="entry name" value="Cit_lyase_B"/>
    <property type="match status" value="1"/>
</dbReference>
<dbReference type="Gene3D" id="3.20.20.60">
    <property type="entry name" value="Phosphoenolpyruvate-binding domains"/>
    <property type="match status" value="2"/>
</dbReference>
<dbReference type="SUPFAM" id="SSF51621">
    <property type="entry name" value="Phosphoenolpyruvate/pyruvate domain"/>
    <property type="match status" value="1"/>
</dbReference>
<evidence type="ECO:0000256" key="2">
    <source>
        <dbReference type="ARBA" id="ARBA00022723"/>
    </source>
</evidence>
<accession>A0ABW6LCY4</accession>
<keyword evidence="3" id="KW-0460">Magnesium</keyword>
<comment type="cofactor">
    <cofactor evidence="1">
        <name>Mg(2+)</name>
        <dbReference type="ChEBI" id="CHEBI:18420"/>
    </cofactor>
</comment>
<dbReference type="InterPro" id="IPR011206">
    <property type="entry name" value="Citrate_lyase_beta/mcl1/mcl2"/>
</dbReference>
<keyword evidence="4" id="KW-0456">Lyase</keyword>
<dbReference type="PANTHER" id="PTHR32308">
    <property type="entry name" value="LYASE BETA SUBUNIT, PUTATIVE (AFU_ORTHOLOGUE AFUA_4G13030)-RELATED"/>
    <property type="match status" value="1"/>
</dbReference>
<name>A0ABW6LCY4_9ACTN</name>
<comment type="caution">
    <text evidence="4">The sequence shown here is derived from an EMBL/GenBank/DDBJ whole genome shotgun (WGS) entry which is preliminary data.</text>
</comment>
<dbReference type="InterPro" id="IPR039480">
    <property type="entry name" value="C-C_Bond_Lyase-like"/>
</dbReference>
<keyword evidence="5" id="KW-1185">Reference proteome</keyword>
<dbReference type="PANTHER" id="PTHR32308:SF10">
    <property type="entry name" value="CITRATE LYASE SUBUNIT BETA"/>
    <property type="match status" value="1"/>
</dbReference>
<organism evidence="4 5">
    <name type="scientific">Streptomyces massasporeus</name>
    <dbReference type="NCBI Taxonomy" id="67324"/>
    <lineage>
        <taxon>Bacteria</taxon>
        <taxon>Bacillati</taxon>
        <taxon>Actinomycetota</taxon>
        <taxon>Actinomycetes</taxon>
        <taxon>Kitasatosporales</taxon>
        <taxon>Streptomycetaceae</taxon>
        <taxon>Streptomyces</taxon>
    </lineage>
</organism>
<evidence type="ECO:0000313" key="4">
    <source>
        <dbReference type="EMBL" id="MFE9225973.1"/>
    </source>
</evidence>
<dbReference type="RefSeq" id="WP_358278955.1">
    <property type="nucleotide sequence ID" value="NZ_JBEYGJ010000003.1"/>
</dbReference>
<evidence type="ECO:0000256" key="1">
    <source>
        <dbReference type="ARBA" id="ARBA00001946"/>
    </source>
</evidence>
<evidence type="ECO:0000256" key="3">
    <source>
        <dbReference type="ARBA" id="ARBA00022842"/>
    </source>
</evidence>
<proteinExistence type="predicted"/>
<dbReference type="EMBL" id="JBIAFP010000008">
    <property type="protein sequence ID" value="MFE9225973.1"/>
    <property type="molecule type" value="Genomic_DNA"/>
</dbReference>
<reference evidence="4 5" key="1">
    <citation type="submission" date="2024-10" db="EMBL/GenBank/DDBJ databases">
        <title>The Natural Products Discovery Center: Release of the First 8490 Sequenced Strains for Exploring Actinobacteria Biosynthetic Diversity.</title>
        <authorList>
            <person name="Kalkreuter E."/>
            <person name="Kautsar S.A."/>
            <person name="Yang D."/>
            <person name="Bader C.D."/>
            <person name="Teijaro C.N."/>
            <person name="Fluegel L."/>
            <person name="Davis C.M."/>
            <person name="Simpson J.R."/>
            <person name="Lauterbach L."/>
            <person name="Steele A.D."/>
            <person name="Gui C."/>
            <person name="Meng S."/>
            <person name="Li G."/>
            <person name="Viehrig K."/>
            <person name="Ye F."/>
            <person name="Su P."/>
            <person name="Kiefer A.F."/>
            <person name="Nichols A."/>
            <person name="Cepeda A.J."/>
            <person name="Yan W."/>
            <person name="Fan B."/>
            <person name="Jiang Y."/>
            <person name="Adhikari A."/>
            <person name="Zheng C.-J."/>
            <person name="Schuster L."/>
            <person name="Cowan T.M."/>
            <person name="Smanski M.J."/>
            <person name="Chevrette M.G."/>
            <person name="De Carvalho L.P.S."/>
            <person name="Shen B."/>
        </authorList>
    </citation>
    <scope>NUCLEOTIDE SEQUENCE [LARGE SCALE GENOMIC DNA]</scope>
    <source>
        <strain evidence="4 5">NPDC007066</strain>
    </source>
</reference>
<dbReference type="GO" id="GO:0016829">
    <property type="term" value="F:lyase activity"/>
    <property type="evidence" value="ECO:0007669"/>
    <property type="project" value="UniProtKB-KW"/>
</dbReference>